<dbReference type="InterPro" id="IPR004794">
    <property type="entry name" value="Eubact_RibD"/>
</dbReference>
<comment type="catalytic activity">
    <reaction evidence="9 11">
        <text>5-amino-6-(5-phospho-D-ribitylamino)uracil + NADP(+) = 5-amino-6-(5-phospho-D-ribosylamino)uracil + NADPH + H(+)</text>
        <dbReference type="Rhea" id="RHEA:17845"/>
        <dbReference type="ChEBI" id="CHEBI:15378"/>
        <dbReference type="ChEBI" id="CHEBI:57783"/>
        <dbReference type="ChEBI" id="CHEBI:58349"/>
        <dbReference type="ChEBI" id="CHEBI:58421"/>
        <dbReference type="ChEBI" id="CHEBI:58453"/>
        <dbReference type="EC" id="1.1.1.193"/>
    </reaction>
</comment>
<comment type="similarity">
    <text evidence="4 11">In the N-terminal section; belongs to the cytidine and deoxycytidylate deaminase family.</text>
</comment>
<feature type="binding site" evidence="14">
    <location>
        <position position="62"/>
    </location>
    <ligand>
        <name>Zn(2+)</name>
        <dbReference type="ChEBI" id="CHEBI:29105"/>
        <note>catalytic</note>
    </ligand>
</feature>
<comment type="pathway">
    <text evidence="3 11">Cofactor biosynthesis; riboflavin biosynthesis; 5-amino-6-(D-ribitylamino)uracil from GTP: step 3/4.</text>
</comment>
<feature type="binding site" evidence="13">
    <location>
        <begin position="279"/>
        <end position="285"/>
    </location>
    <ligand>
        <name>NADP(+)</name>
        <dbReference type="ChEBI" id="CHEBI:58349"/>
    </ligand>
</feature>
<dbReference type="UniPathway" id="UPA00275">
    <property type="reaction ID" value="UER00401"/>
</dbReference>
<dbReference type="Proteomes" id="UP000243589">
    <property type="component" value="Unassembled WGS sequence"/>
</dbReference>
<dbReference type="InterPro" id="IPR050765">
    <property type="entry name" value="Riboflavin_Biosynth_HTPR"/>
</dbReference>
<evidence type="ECO:0000256" key="4">
    <source>
        <dbReference type="ARBA" id="ARBA00005259"/>
    </source>
</evidence>
<feature type="binding site" evidence="13">
    <location>
        <position position="277"/>
    </location>
    <ligand>
        <name>substrate</name>
    </ligand>
</feature>
<evidence type="ECO:0000256" key="5">
    <source>
        <dbReference type="ARBA" id="ARBA00007417"/>
    </source>
</evidence>
<evidence type="ECO:0000313" key="17">
    <source>
        <dbReference type="Proteomes" id="UP000243589"/>
    </source>
</evidence>
<evidence type="ECO:0000313" key="16">
    <source>
        <dbReference type="EMBL" id="KXZ57100.1"/>
    </source>
</evidence>
<comment type="cofactor">
    <cofactor evidence="11 14">
        <name>Zn(2+)</name>
        <dbReference type="ChEBI" id="CHEBI:29105"/>
    </cofactor>
    <text evidence="11 14">Binds 1 zinc ion.</text>
</comment>
<name>A0A150H643_9MICO</name>
<dbReference type="EMBL" id="LQQC01000014">
    <property type="protein sequence ID" value="KXZ57100.1"/>
    <property type="molecule type" value="Genomic_DNA"/>
</dbReference>
<evidence type="ECO:0000256" key="13">
    <source>
        <dbReference type="PIRSR" id="PIRSR006769-2"/>
    </source>
</evidence>
<comment type="pathway">
    <text evidence="2 11">Cofactor biosynthesis; riboflavin biosynthesis; 5-amino-6-(D-ribitylamino)uracil from GTP: step 2/4.</text>
</comment>
<dbReference type="PANTHER" id="PTHR38011:SF7">
    <property type="entry name" value="2,5-DIAMINO-6-RIBOSYLAMINO-4(3H)-PYRIMIDINONE 5'-PHOSPHATE REDUCTASE"/>
    <property type="match status" value="1"/>
</dbReference>
<dbReference type="Gene3D" id="3.40.140.10">
    <property type="entry name" value="Cytidine Deaminase, domain 2"/>
    <property type="match status" value="1"/>
</dbReference>
<keyword evidence="11" id="KW-0378">Hydrolase</keyword>
<keyword evidence="11" id="KW-0686">Riboflavin biosynthesis</keyword>
<dbReference type="AlphaFoldDB" id="A0A150H643"/>
<comment type="caution">
    <text evidence="16">The sequence shown here is derived from an EMBL/GenBank/DDBJ whole genome shotgun (WGS) entry which is preliminary data.</text>
</comment>
<sequence>MEVQAAFLLPDATGLTHEQAMRAALEYAAHGSRGATPLVGAVLLPPGSGPIVGFHAGAGTAHAEAASLDFAQANGVDTRGATMVVTLEPCSHTGRTGPCTQRIIDAGIAHTVIATADPNPAARGGADVLRAAGIAVTTGVLSAEAQALNSRWLQAVRAGRPFITCKIAQSIDGCSAAADGTSQWITGEEARSHAHGIRAKVDAIAVGIGTALADNPRLSARPETAAVTSQPIPVVIGRRPLPPESHLAQNPRTITAETIDEALTKLKAAGVEHLLVEGGPRLVGSFIGRGLADELLVYQAPVLLGDGLRSTTGLSVTTLLDAHAFTLDAASAAHPNPQVLGADVLLRLTPAEKGHHVHRNH</sequence>
<dbReference type="PROSITE" id="PS51747">
    <property type="entry name" value="CYT_DCMP_DEAMINASES_2"/>
    <property type="match status" value="1"/>
</dbReference>
<dbReference type="PATRIC" id="fig|479117.4.peg.2043"/>
<feature type="binding site" evidence="13">
    <location>
        <position position="210"/>
    </location>
    <ligand>
        <name>NADP(+)</name>
        <dbReference type="ChEBI" id="CHEBI:58349"/>
    </ligand>
</feature>
<gene>
    <name evidence="16" type="primary">ribD</name>
    <name evidence="16" type="ORF">Bravens_02057</name>
</gene>
<dbReference type="InterPro" id="IPR016193">
    <property type="entry name" value="Cytidine_deaminase-like"/>
</dbReference>
<dbReference type="PANTHER" id="PTHR38011">
    <property type="entry name" value="DIHYDROFOLATE REDUCTASE FAMILY PROTEIN (AFU_ORTHOLOGUE AFUA_8G06820)"/>
    <property type="match status" value="1"/>
</dbReference>
<evidence type="ECO:0000256" key="14">
    <source>
        <dbReference type="PIRSR" id="PIRSR006769-3"/>
    </source>
</evidence>
<keyword evidence="8" id="KW-0511">Multifunctional enzyme</keyword>
<evidence type="ECO:0000256" key="6">
    <source>
        <dbReference type="ARBA" id="ARBA00022857"/>
    </source>
</evidence>
<reference evidence="16 17" key="1">
    <citation type="submission" date="2016-01" db="EMBL/GenBank/DDBJ databases">
        <title>Use of Whole Genome Sequencing to ascertain that Brevibacterium massiliense (Roux, Raoult 2009) is a later heterotypic synonym of Brevibacterium ravenspurgense (Mages 2008).</title>
        <authorList>
            <person name="Bernier A.-M."/>
            <person name="Burdz T."/>
            <person name="Huynh C."/>
            <person name="Pachecho A.L."/>
            <person name="Wiebe D."/>
            <person name="Bonner C."/>
            <person name="Bernard K."/>
        </authorList>
    </citation>
    <scope>NUCLEOTIDE SEQUENCE [LARGE SCALE GENOMIC DNA]</scope>
    <source>
        <strain evidence="16 17">CCUG56047</strain>
    </source>
</reference>
<dbReference type="GO" id="GO:0009231">
    <property type="term" value="P:riboflavin biosynthetic process"/>
    <property type="evidence" value="ECO:0007669"/>
    <property type="project" value="UniProtKB-UniPathway"/>
</dbReference>
<dbReference type="GO" id="GO:0008703">
    <property type="term" value="F:5-amino-6-(5-phosphoribosylamino)uracil reductase activity"/>
    <property type="evidence" value="ECO:0007669"/>
    <property type="project" value="UniProtKB-EC"/>
</dbReference>
<feature type="active site" description="Proton donor" evidence="12">
    <location>
        <position position="64"/>
    </location>
</feature>
<feature type="binding site" evidence="13">
    <location>
        <position position="214"/>
    </location>
    <ligand>
        <name>NADP(+)</name>
        <dbReference type="ChEBI" id="CHEBI:58349"/>
    </ligand>
</feature>
<keyword evidence="11 14" id="KW-0479">Metal-binding</keyword>
<dbReference type="Gene3D" id="3.40.430.10">
    <property type="entry name" value="Dihydrofolate Reductase, subunit A"/>
    <property type="match status" value="2"/>
</dbReference>
<dbReference type="InterPro" id="IPR002125">
    <property type="entry name" value="CMP_dCMP_dom"/>
</dbReference>
<keyword evidence="11 14" id="KW-0862">Zinc</keyword>
<feature type="binding site" evidence="13">
    <location>
        <position position="168"/>
    </location>
    <ligand>
        <name>NADP(+)</name>
        <dbReference type="ChEBI" id="CHEBI:58349"/>
    </ligand>
</feature>
<evidence type="ECO:0000256" key="12">
    <source>
        <dbReference type="PIRSR" id="PIRSR006769-1"/>
    </source>
</evidence>
<evidence type="ECO:0000256" key="9">
    <source>
        <dbReference type="ARBA" id="ARBA00049861"/>
    </source>
</evidence>
<dbReference type="GO" id="GO:0008835">
    <property type="term" value="F:diaminohydroxyphosphoribosylaminopyrimidine deaminase activity"/>
    <property type="evidence" value="ECO:0007669"/>
    <property type="project" value="UniProtKB-EC"/>
</dbReference>
<feature type="binding site" evidence="13">
    <location>
        <position position="184"/>
    </location>
    <ligand>
        <name>NADP(+)</name>
        <dbReference type="ChEBI" id="CHEBI:58349"/>
    </ligand>
</feature>
<dbReference type="SUPFAM" id="SSF53927">
    <property type="entry name" value="Cytidine deaminase-like"/>
    <property type="match status" value="1"/>
</dbReference>
<dbReference type="EC" id="3.5.4.26" evidence="11"/>
<comment type="similarity">
    <text evidence="5 11">In the C-terminal section; belongs to the HTP reductase family.</text>
</comment>
<dbReference type="NCBIfam" id="TIGR00326">
    <property type="entry name" value="eubact_ribD"/>
    <property type="match status" value="1"/>
</dbReference>
<feature type="domain" description="CMP/dCMP-type deaminase" evidence="15">
    <location>
        <begin position="15"/>
        <end position="137"/>
    </location>
</feature>
<dbReference type="GO" id="GO:0046872">
    <property type="term" value="F:metal ion binding"/>
    <property type="evidence" value="ECO:0007669"/>
    <property type="project" value="UniProtKB-KW"/>
</dbReference>
<dbReference type="EC" id="1.1.1.193" evidence="11"/>
<evidence type="ECO:0000259" key="15">
    <source>
        <dbReference type="PROSITE" id="PS51747"/>
    </source>
</evidence>
<feature type="binding site" evidence="14">
    <location>
        <position position="90"/>
    </location>
    <ligand>
        <name>Zn(2+)</name>
        <dbReference type="ChEBI" id="CHEBI:29105"/>
        <note>catalytic</note>
    </ligand>
</feature>
<comment type="function">
    <text evidence="1 11">Converts 2,5-diamino-6-(ribosylamino)-4(3h)-pyrimidinone 5'-phosphate into 5-amino-6-(ribosylamino)-2,4(1h,3h)-pyrimidinedione 5'-phosphate.</text>
</comment>
<evidence type="ECO:0000256" key="11">
    <source>
        <dbReference type="PIRNR" id="PIRNR006769"/>
    </source>
</evidence>
<keyword evidence="17" id="KW-1185">Reference proteome</keyword>
<dbReference type="SUPFAM" id="SSF53597">
    <property type="entry name" value="Dihydrofolate reductase-like"/>
    <property type="match status" value="1"/>
</dbReference>
<keyword evidence="6 11" id="KW-0521">NADP</keyword>
<dbReference type="Pfam" id="PF01872">
    <property type="entry name" value="RibD_C"/>
    <property type="match status" value="1"/>
</dbReference>
<keyword evidence="7 11" id="KW-0560">Oxidoreductase</keyword>
<dbReference type="InterPro" id="IPR002734">
    <property type="entry name" value="RibDG_C"/>
</dbReference>
<dbReference type="InterPro" id="IPR024072">
    <property type="entry name" value="DHFR-like_dom_sf"/>
</dbReference>
<dbReference type="RefSeq" id="WP_062023225.1">
    <property type="nucleotide sequence ID" value="NZ_LQQC01000014.1"/>
</dbReference>
<dbReference type="Pfam" id="PF00383">
    <property type="entry name" value="dCMP_cyt_deam_1"/>
    <property type="match status" value="1"/>
</dbReference>
<accession>A0A150H643</accession>
<evidence type="ECO:0000256" key="10">
    <source>
        <dbReference type="ARBA" id="ARBA00049886"/>
    </source>
</evidence>
<proteinExistence type="inferred from homology"/>
<evidence type="ECO:0000256" key="7">
    <source>
        <dbReference type="ARBA" id="ARBA00023002"/>
    </source>
</evidence>
<feature type="binding site" evidence="13">
    <location>
        <position position="221"/>
    </location>
    <ligand>
        <name>NADP(+)</name>
        <dbReference type="ChEBI" id="CHEBI:58349"/>
    </ligand>
</feature>
<evidence type="ECO:0000256" key="2">
    <source>
        <dbReference type="ARBA" id="ARBA00004882"/>
    </source>
</evidence>
<comment type="catalytic activity">
    <reaction evidence="10 11">
        <text>2,5-diamino-6-hydroxy-4-(5-phosphoribosylamino)-pyrimidine + H2O + H(+) = 5-amino-6-(5-phospho-D-ribosylamino)uracil + NH4(+)</text>
        <dbReference type="Rhea" id="RHEA:21868"/>
        <dbReference type="ChEBI" id="CHEBI:15377"/>
        <dbReference type="ChEBI" id="CHEBI:15378"/>
        <dbReference type="ChEBI" id="CHEBI:28938"/>
        <dbReference type="ChEBI" id="CHEBI:58453"/>
        <dbReference type="ChEBI" id="CHEBI:58614"/>
        <dbReference type="EC" id="3.5.4.26"/>
    </reaction>
</comment>
<feature type="binding site" evidence="14">
    <location>
        <position position="99"/>
    </location>
    <ligand>
        <name>Zn(2+)</name>
        <dbReference type="ChEBI" id="CHEBI:29105"/>
        <note>catalytic</note>
    </ligand>
</feature>
<evidence type="ECO:0000256" key="1">
    <source>
        <dbReference type="ARBA" id="ARBA00002151"/>
    </source>
</evidence>
<protein>
    <recommendedName>
        <fullName evidence="11">Riboflavin biosynthesis protein RibD</fullName>
    </recommendedName>
    <domain>
        <recommendedName>
            <fullName evidence="11">Diaminohydroxyphosphoribosylaminopyrimidine deaminase</fullName>
            <shortName evidence="11">DRAP deaminase</shortName>
            <ecNumber evidence="11">3.5.4.26</ecNumber>
        </recommendedName>
        <alternativeName>
            <fullName evidence="11">Riboflavin-specific deaminase</fullName>
        </alternativeName>
    </domain>
    <domain>
        <recommendedName>
            <fullName evidence="11">5-amino-6-(5-phosphoribosylamino)uracil reductase</fullName>
            <ecNumber evidence="11">1.1.1.193</ecNumber>
        </recommendedName>
        <alternativeName>
            <fullName evidence="11">HTP reductase</fullName>
        </alternativeName>
    </domain>
</protein>
<evidence type="ECO:0000256" key="3">
    <source>
        <dbReference type="ARBA" id="ARBA00004910"/>
    </source>
</evidence>
<feature type="binding site" evidence="13">
    <location>
        <position position="218"/>
    </location>
    <ligand>
        <name>substrate</name>
    </ligand>
</feature>
<feature type="binding site" evidence="13">
    <location>
        <position position="182"/>
    </location>
    <ligand>
        <name>substrate</name>
    </ligand>
</feature>
<dbReference type="PIRSF" id="PIRSF006769">
    <property type="entry name" value="RibD"/>
    <property type="match status" value="1"/>
</dbReference>
<evidence type="ECO:0000256" key="8">
    <source>
        <dbReference type="ARBA" id="ARBA00023268"/>
    </source>
</evidence>
<feature type="binding site" evidence="13">
    <location>
        <position position="198"/>
    </location>
    <ligand>
        <name>substrate</name>
    </ligand>
</feature>
<organism evidence="16 17">
    <name type="scientific">Brevibacterium ravenspurgense</name>
    <dbReference type="NCBI Taxonomy" id="479117"/>
    <lineage>
        <taxon>Bacteria</taxon>
        <taxon>Bacillati</taxon>
        <taxon>Actinomycetota</taxon>
        <taxon>Actinomycetes</taxon>
        <taxon>Micrococcales</taxon>
        <taxon>Brevibacteriaceae</taxon>
        <taxon>Brevibacterium</taxon>
    </lineage>
</organism>